<proteinExistence type="predicted"/>
<keyword evidence="4" id="KW-0012">Acyltransferase</keyword>
<dbReference type="InterPro" id="IPR002656">
    <property type="entry name" value="Acyl_transf_3_dom"/>
</dbReference>
<accession>A0AA96J9Z6</accession>
<feature type="transmembrane region" description="Helical" evidence="2">
    <location>
        <begin position="287"/>
        <end position="303"/>
    </location>
</feature>
<keyword evidence="2" id="KW-0812">Transmembrane</keyword>
<name>A0AA96J804_9MICO</name>
<dbReference type="Pfam" id="PF01757">
    <property type="entry name" value="Acyl_transf_3"/>
    <property type="match status" value="1"/>
</dbReference>
<evidence type="ECO:0000256" key="1">
    <source>
        <dbReference type="SAM" id="MobiDB-lite"/>
    </source>
</evidence>
<keyword evidence="2" id="KW-1133">Transmembrane helix</keyword>
<dbReference type="Proteomes" id="UP001304125">
    <property type="component" value="Chromosome"/>
</dbReference>
<feature type="domain" description="Acyltransferase 3" evidence="3">
    <location>
        <begin position="31"/>
        <end position="346"/>
    </location>
</feature>
<evidence type="ECO:0000313" key="5">
    <source>
        <dbReference type="EMBL" id="WNM27822.1"/>
    </source>
</evidence>
<feature type="transmembrane region" description="Helical" evidence="2">
    <location>
        <begin position="140"/>
        <end position="158"/>
    </location>
</feature>
<gene>
    <name evidence="4" type="ORF">RN606_01830</name>
    <name evidence="5" type="ORF">RN607_02105</name>
</gene>
<keyword evidence="4" id="KW-0808">Transferase</keyword>
<feature type="transmembrane region" description="Helical" evidence="2">
    <location>
        <begin position="65"/>
        <end position="87"/>
    </location>
</feature>
<feature type="region of interest" description="Disordered" evidence="1">
    <location>
        <begin position="1"/>
        <end position="25"/>
    </location>
</feature>
<feature type="transmembrane region" description="Helical" evidence="2">
    <location>
        <begin position="35"/>
        <end position="53"/>
    </location>
</feature>
<reference evidence="4 6" key="1">
    <citation type="submission" date="2023-09" db="EMBL/GenBank/DDBJ databases">
        <title>Demequina sp. a novel bacteria isolated from Capsicum annuum.</title>
        <authorList>
            <person name="Humaira Z."/>
            <person name="Lee J."/>
            <person name="Cho D."/>
        </authorList>
    </citation>
    <scope>NUCLEOTIDE SEQUENCE [LARGE SCALE GENOMIC DNA]</scope>
    <source>
        <strain evidence="4 6">OYTSA14</strain>
        <strain evidence="5">PMTSA13</strain>
    </source>
</reference>
<feature type="transmembrane region" description="Helical" evidence="2">
    <location>
        <begin position="224"/>
        <end position="245"/>
    </location>
</feature>
<sequence length="382" mass="41864">MITTTEPVVSVPAAPSAPAGGNRPAKTVRNSNLELLRVVSMMAIVMHHVVVHGEPYLTAGDHGDYVAAAAASFGKAGVDLFLLVGAFFMSGSRLRVRSLASLVIQVWTTAWILCGLAIHVGVARFDSLSTYHSFQPILTYQYWFATAYLLLMVLSPFVNTFIRAASRDQLRALIIVLMSIATMQTLVPAFKFGLGSFSWFLTVYLVGGYLRHHAPEVRGHGRGWTLAAIGAIAALPFAAMLAWYLATYYPELEIGPFGLTLESSPLSFAAALLLFQAVRRMPARHSRLVNWIASLMFGVYLFHDLPLMRTWLWKDTLDIPGHVVSIGLVPTLIGGFVVVFVAATLLEAIRSVLVQRPLMALVDRLLPRLMRDVDQSVKDALA</sequence>
<keyword evidence="6" id="KW-1185">Reference proteome</keyword>
<feature type="compositionally biased region" description="Low complexity" evidence="1">
    <location>
        <begin position="7"/>
        <end position="19"/>
    </location>
</feature>
<dbReference type="EMBL" id="CP134880">
    <property type="protein sequence ID" value="WNM27822.1"/>
    <property type="molecule type" value="Genomic_DNA"/>
</dbReference>
<feature type="transmembrane region" description="Helical" evidence="2">
    <location>
        <begin position="170"/>
        <end position="190"/>
    </location>
</feature>
<dbReference type="EMBL" id="CP134879">
    <property type="protein sequence ID" value="WNM24915.1"/>
    <property type="molecule type" value="Genomic_DNA"/>
</dbReference>
<feature type="transmembrane region" description="Helical" evidence="2">
    <location>
        <begin position="196"/>
        <end position="212"/>
    </location>
</feature>
<dbReference type="Proteomes" id="UP001303408">
    <property type="component" value="Chromosome"/>
</dbReference>
<protein>
    <submittedName>
        <fullName evidence="4">Acyltransferase</fullName>
        <ecNumber evidence="4">2.3.1.-</ecNumber>
    </submittedName>
</protein>
<feature type="transmembrane region" description="Helical" evidence="2">
    <location>
        <begin position="99"/>
        <end position="120"/>
    </location>
</feature>
<dbReference type="EC" id="2.3.1.-" evidence="4"/>
<evidence type="ECO:0000313" key="4">
    <source>
        <dbReference type="EMBL" id="WNM24915.1"/>
    </source>
</evidence>
<evidence type="ECO:0000259" key="3">
    <source>
        <dbReference type="Pfam" id="PF01757"/>
    </source>
</evidence>
<dbReference type="GO" id="GO:0016747">
    <property type="term" value="F:acyltransferase activity, transferring groups other than amino-acyl groups"/>
    <property type="evidence" value="ECO:0007669"/>
    <property type="project" value="InterPro"/>
</dbReference>
<feature type="transmembrane region" description="Helical" evidence="2">
    <location>
        <begin position="257"/>
        <end position="275"/>
    </location>
</feature>
<dbReference type="KEGG" id="dcp:RN607_02105"/>
<dbReference type="AlphaFoldDB" id="A0AA96J804"/>
<evidence type="ECO:0000256" key="2">
    <source>
        <dbReference type="SAM" id="Phobius"/>
    </source>
</evidence>
<evidence type="ECO:0000313" key="6">
    <source>
        <dbReference type="Proteomes" id="UP001304125"/>
    </source>
</evidence>
<accession>A0AA96J804</accession>
<dbReference type="RefSeq" id="WP_313499397.1">
    <property type="nucleotide sequence ID" value="NZ_CP134879.1"/>
</dbReference>
<keyword evidence="2" id="KW-0472">Membrane</keyword>
<organism evidence="4 6">
    <name type="scientific">Demequina capsici</name>
    <dbReference type="NCBI Taxonomy" id="3075620"/>
    <lineage>
        <taxon>Bacteria</taxon>
        <taxon>Bacillati</taxon>
        <taxon>Actinomycetota</taxon>
        <taxon>Actinomycetes</taxon>
        <taxon>Micrococcales</taxon>
        <taxon>Demequinaceae</taxon>
        <taxon>Demequina</taxon>
    </lineage>
</organism>
<feature type="transmembrane region" description="Helical" evidence="2">
    <location>
        <begin position="323"/>
        <end position="346"/>
    </location>
</feature>